<dbReference type="Proteomes" id="UP000694856">
    <property type="component" value="Chromosome X"/>
</dbReference>
<dbReference type="GO" id="GO:0005737">
    <property type="term" value="C:cytoplasm"/>
    <property type="evidence" value="ECO:0007669"/>
    <property type="project" value="InterPro"/>
</dbReference>
<dbReference type="InterPro" id="IPR051566">
    <property type="entry name" value="CNKSR"/>
</dbReference>
<feature type="region of interest" description="Disordered" evidence="1">
    <location>
        <begin position="131"/>
        <end position="151"/>
    </location>
</feature>
<accession>A0A8B8SKX3</accession>
<feature type="region of interest" description="Disordered" evidence="1">
    <location>
        <begin position="456"/>
        <end position="497"/>
    </location>
</feature>
<dbReference type="InterPro" id="IPR010599">
    <property type="entry name" value="CNK2/3_dom"/>
</dbReference>
<feature type="region of interest" description="Disordered" evidence="1">
    <location>
        <begin position="76"/>
        <end position="102"/>
    </location>
</feature>
<evidence type="ECO:0000313" key="3">
    <source>
        <dbReference type="Proteomes" id="UP000694856"/>
    </source>
</evidence>
<dbReference type="Pfam" id="PF00169">
    <property type="entry name" value="PH"/>
    <property type="match status" value="1"/>
</dbReference>
<sequence>MVGKPVHKGSESPNSFLDQEYRKRFNIVEEDAVLYCYEYEKGRSSSQGRRESTPTYENSLLRYMSNEKIAQEEYMFQRNSKKDTGKKSKKKGDKSSSPTHYSLLPSLQMDALRQDIMGTPVPETTLYHTFQQSSLQHKSKKKNKGPIAGKSKRRISCKDLGRGDCEGWLWKKKDAKSYFSQKWKKYWFVLKDASLYWYINEEDEKAEGFISLPEFKIDRASECRKKYAFKACHPKIKSFYFAAEHLDDMNRWLNRINMLTAGYAERERIKQEQDYWSESDKEEADTPSTPKQDSPPPPYDTYPRPPSMSCASPYVEAKHSRLSSTETSQSQSSHEEFRQEVTGSSVVSPIRKTASQRRSWQDLIETPLTSSGLHYLQTLPLEDSVFSDSVAISPEHRRQSTLPTQKCHLQDHYGPYPLAESERMQVLNGNGGKPRSFTLPRDSGFNHCCLNAPVSACDPQDDVQPTEVEEEEEEEEEEGEAAGENIGDKSESREEKLGDSLQDLYRALEQASLSPLGEHRISTKMEYKLSFIKRCNDPVMNEKLHRLRILKSTLKAREGEVAIIDKVLDNPDLTSKEFQQWKQMYLDLFLDICQNTTSNDPLSISSEVDVITSSLTHTHSYIETHV</sequence>
<reference evidence="4" key="1">
    <citation type="submission" date="2025-08" db="UniProtKB">
        <authorList>
            <consortium name="RefSeq"/>
        </authorList>
    </citation>
    <scope>IDENTIFICATION</scope>
    <source>
        <tissue evidence="4">Ear skin</tissue>
    </source>
</reference>
<dbReference type="SMART" id="SM00233">
    <property type="entry name" value="PH"/>
    <property type="match status" value="1"/>
</dbReference>
<dbReference type="PANTHER" id="PTHR12844:SF21">
    <property type="entry name" value="CONNECTOR ENHANCER OF KINASE SUPPRESSOR OF RAS 2"/>
    <property type="match status" value="1"/>
</dbReference>
<dbReference type="CDD" id="cd01260">
    <property type="entry name" value="PH_CNK_mammalian-like"/>
    <property type="match status" value="1"/>
</dbReference>
<dbReference type="KEGG" id="cfr:102508749"/>
<proteinExistence type="predicted"/>
<protein>
    <submittedName>
        <fullName evidence="4">Connector enhancer of kinase suppressor of ras 2</fullName>
    </submittedName>
</protein>
<feature type="region of interest" description="Disordered" evidence="1">
    <location>
        <begin position="274"/>
        <end position="354"/>
    </location>
</feature>
<feature type="compositionally biased region" description="Acidic residues" evidence="1">
    <location>
        <begin position="467"/>
        <end position="481"/>
    </location>
</feature>
<feature type="compositionally biased region" description="Acidic residues" evidence="1">
    <location>
        <begin position="275"/>
        <end position="285"/>
    </location>
</feature>
<feature type="compositionally biased region" description="Basic residues" evidence="1">
    <location>
        <begin position="137"/>
        <end position="151"/>
    </location>
</feature>
<dbReference type="Gene3D" id="2.30.29.30">
    <property type="entry name" value="Pleckstrin-homology domain (PH domain)/Phosphotyrosine-binding domain (PTB)"/>
    <property type="match status" value="1"/>
</dbReference>
<dbReference type="PROSITE" id="PS50003">
    <property type="entry name" value="PH_DOMAIN"/>
    <property type="match status" value="1"/>
</dbReference>
<dbReference type="GO" id="GO:0016301">
    <property type="term" value="F:kinase activity"/>
    <property type="evidence" value="ECO:0007669"/>
    <property type="project" value="UniProtKB-KW"/>
</dbReference>
<gene>
    <name evidence="4" type="primary">CNKSR2</name>
</gene>
<feature type="compositionally biased region" description="Basic and acidic residues" evidence="1">
    <location>
        <begin position="486"/>
        <end position="497"/>
    </location>
</feature>
<dbReference type="FunFam" id="2.30.29.30:FF:000092">
    <property type="entry name" value="Connector enhancer of kinase suppressor of Ras 2"/>
    <property type="match status" value="1"/>
</dbReference>
<dbReference type="CTD" id="22866"/>
<feature type="domain" description="PH" evidence="2">
    <location>
        <begin position="162"/>
        <end position="261"/>
    </location>
</feature>
<dbReference type="AlphaFoldDB" id="A0A8B8SKX3"/>
<keyword evidence="3" id="KW-1185">Reference proteome</keyword>
<dbReference type="RefSeq" id="XP_032330495.1">
    <property type="nucleotide sequence ID" value="XM_032474604.1"/>
</dbReference>
<keyword evidence="4" id="KW-0808">Transferase</keyword>
<dbReference type="PANTHER" id="PTHR12844">
    <property type="entry name" value="CONNECTOR ENCHANCER OF KINASE SUPPRESSOR OF RAS"/>
    <property type="match status" value="1"/>
</dbReference>
<dbReference type="GO" id="GO:0009966">
    <property type="term" value="P:regulation of signal transduction"/>
    <property type="evidence" value="ECO:0007669"/>
    <property type="project" value="InterPro"/>
</dbReference>
<dbReference type="GeneID" id="102508749"/>
<dbReference type="InterPro" id="IPR001849">
    <property type="entry name" value="PH_domain"/>
</dbReference>
<dbReference type="SUPFAM" id="SSF50729">
    <property type="entry name" value="PH domain-like"/>
    <property type="match status" value="1"/>
</dbReference>
<dbReference type="InterPro" id="IPR011993">
    <property type="entry name" value="PH-like_dom_sf"/>
</dbReference>
<name>A0A8B8SKX3_CAMFR</name>
<keyword evidence="4" id="KW-0418">Kinase</keyword>
<feature type="compositionally biased region" description="Pro residues" evidence="1">
    <location>
        <begin position="293"/>
        <end position="306"/>
    </location>
</feature>
<dbReference type="Pfam" id="PF06663">
    <property type="entry name" value="CNK2_3_dom"/>
    <property type="match status" value="1"/>
</dbReference>
<evidence type="ECO:0000313" key="4">
    <source>
        <dbReference type="RefSeq" id="XP_032330495.1"/>
    </source>
</evidence>
<evidence type="ECO:0000259" key="2">
    <source>
        <dbReference type="PROSITE" id="PS50003"/>
    </source>
</evidence>
<dbReference type="GO" id="GO:0016020">
    <property type="term" value="C:membrane"/>
    <property type="evidence" value="ECO:0007669"/>
    <property type="project" value="InterPro"/>
</dbReference>
<organism evidence="3 4">
    <name type="scientific">Camelus ferus</name>
    <name type="common">Wild bactrian camel</name>
    <name type="synonym">Camelus bactrianus ferus</name>
    <dbReference type="NCBI Taxonomy" id="419612"/>
    <lineage>
        <taxon>Eukaryota</taxon>
        <taxon>Metazoa</taxon>
        <taxon>Chordata</taxon>
        <taxon>Craniata</taxon>
        <taxon>Vertebrata</taxon>
        <taxon>Euteleostomi</taxon>
        <taxon>Mammalia</taxon>
        <taxon>Eutheria</taxon>
        <taxon>Laurasiatheria</taxon>
        <taxon>Artiodactyla</taxon>
        <taxon>Tylopoda</taxon>
        <taxon>Camelidae</taxon>
        <taxon>Camelus</taxon>
    </lineage>
</organism>
<feature type="compositionally biased region" description="Low complexity" evidence="1">
    <location>
        <begin position="322"/>
        <end position="332"/>
    </location>
</feature>
<evidence type="ECO:0000256" key="1">
    <source>
        <dbReference type="SAM" id="MobiDB-lite"/>
    </source>
</evidence>